<dbReference type="RefSeq" id="XP_016485578.1">
    <property type="nucleotide sequence ID" value="XM_016630092.1"/>
</dbReference>
<feature type="domain" description="Reverse transcriptase Ty1/copia-type" evidence="1">
    <location>
        <begin position="1"/>
        <end position="71"/>
    </location>
</feature>
<dbReference type="STRING" id="4097.A0A1S4B9V3"/>
<dbReference type="PANTHER" id="PTHR11439:SF499">
    <property type="entry name" value="PPC DOMAIN-CONTAINING PROTEIN"/>
    <property type="match status" value="1"/>
</dbReference>
<dbReference type="OrthoDB" id="1275983at2759"/>
<dbReference type="Pfam" id="PF07727">
    <property type="entry name" value="RVT_2"/>
    <property type="match status" value="1"/>
</dbReference>
<dbReference type="PaxDb" id="4097-A0A1S4B9V3"/>
<evidence type="ECO:0000259" key="1">
    <source>
        <dbReference type="Pfam" id="PF07727"/>
    </source>
</evidence>
<sequence>MITGNNDKLLCDTRIELQKKFKMKDLGELEFFLGIEFARSKKGILMCQRKYALELISEAGLGGAKPSGAPLELNKKLTSVEYDKCFQNCKQEGDQELKNPSCYQRLVGRLLYLTMTRPDIAFAVQVLSQ</sequence>
<dbReference type="InterPro" id="IPR013103">
    <property type="entry name" value="RVT_2"/>
</dbReference>
<protein>
    <submittedName>
        <fullName evidence="2">Uncharacterized mitochondrial protein AtMg00810-like</fullName>
    </submittedName>
</protein>
<dbReference type="PANTHER" id="PTHR11439">
    <property type="entry name" value="GAG-POL-RELATED RETROTRANSPOSON"/>
    <property type="match status" value="1"/>
</dbReference>
<accession>A0A1S4B9V3</accession>
<organism evidence="2">
    <name type="scientific">Nicotiana tabacum</name>
    <name type="common">Common tobacco</name>
    <dbReference type="NCBI Taxonomy" id="4097"/>
    <lineage>
        <taxon>Eukaryota</taxon>
        <taxon>Viridiplantae</taxon>
        <taxon>Streptophyta</taxon>
        <taxon>Embryophyta</taxon>
        <taxon>Tracheophyta</taxon>
        <taxon>Spermatophyta</taxon>
        <taxon>Magnoliopsida</taxon>
        <taxon>eudicotyledons</taxon>
        <taxon>Gunneridae</taxon>
        <taxon>Pentapetalae</taxon>
        <taxon>asterids</taxon>
        <taxon>lamiids</taxon>
        <taxon>Solanales</taxon>
        <taxon>Solanaceae</taxon>
        <taxon>Nicotianoideae</taxon>
        <taxon>Nicotianeae</taxon>
        <taxon>Nicotiana</taxon>
    </lineage>
</organism>
<gene>
    <name evidence="2" type="primary">LOC107805972</name>
</gene>
<evidence type="ECO:0000313" key="2">
    <source>
        <dbReference type="RefSeq" id="XP_016485578.1"/>
    </source>
</evidence>
<reference evidence="2" key="1">
    <citation type="submission" date="2025-08" db="UniProtKB">
        <authorList>
            <consortium name="RefSeq"/>
        </authorList>
    </citation>
    <scope>IDENTIFICATION</scope>
</reference>
<dbReference type="KEGG" id="nta:107805972"/>
<proteinExistence type="predicted"/>
<name>A0A1S4B9V3_TOBAC</name>
<dbReference type="AlphaFoldDB" id="A0A1S4B9V3"/>